<sequence>MSSLRLLLFLSALNLSQAVTCNPPPRSGELPYPNHCAELIHTILDVARLPGISSNREWGRDLSNTPTTVHLPKVYWIAGAGPRTCGLTIDNDINAPHAVERFGLGDLGFAAERIYTLCLVRKTEIGSSRLGEGRKVIVRLVRVDRENLLIWGSNSGLREAAVGNGTVLMSSLLIANSGGRSWL</sequence>
<organism evidence="2 3">
    <name type="scientific">Heterodermia speciosa</name>
    <dbReference type="NCBI Taxonomy" id="116794"/>
    <lineage>
        <taxon>Eukaryota</taxon>
        <taxon>Fungi</taxon>
        <taxon>Dikarya</taxon>
        <taxon>Ascomycota</taxon>
        <taxon>Pezizomycotina</taxon>
        <taxon>Lecanoromycetes</taxon>
        <taxon>OSLEUM clade</taxon>
        <taxon>Lecanoromycetidae</taxon>
        <taxon>Caliciales</taxon>
        <taxon>Physciaceae</taxon>
        <taxon>Heterodermia</taxon>
    </lineage>
</organism>
<feature type="chain" id="PRO_5034332489" evidence="1">
    <location>
        <begin position="19"/>
        <end position="183"/>
    </location>
</feature>
<keyword evidence="1" id="KW-0732">Signal</keyword>
<evidence type="ECO:0000256" key="1">
    <source>
        <dbReference type="SAM" id="SignalP"/>
    </source>
</evidence>
<keyword evidence="3" id="KW-1185">Reference proteome</keyword>
<evidence type="ECO:0000313" key="3">
    <source>
        <dbReference type="Proteomes" id="UP000664521"/>
    </source>
</evidence>
<dbReference type="AlphaFoldDB" id="A0A8H3ECF5"/>
<name>A0A8H3ECF5_9LECA</name>
<protein>
    <submittedName>
        <fullName evidence="2">Uncharacterized protein</fullName>
    </submittedName>
</protein>
<gene>
    <name evidence="2" type="ORF">HETSPECPRED_000108</name>
</gene>
<accession>A0A8H3ECF5</accession>
<dbReference type="OrthoDB" id="5276899at2759"/>
<feature type="signal peptide" evidence="1">
    <location>
        <begin position="1"/>
        <end position="18"/>
    </location>
</feature>
<dbReference type="Proteomes" id="UP000664521">
    <property type="component" value="Unassembled WGS sequence"/>
</dbReference>
<dbReference type="EMBL" id="CAJPDS010000001">
    <property type="protein sequence ID" value="CAF9903075.1"/>
    <property type="molecule type" value="Genomic_DNA"/>
</dbReference>
<proteinExistence type="predicted"/>
<evidence type="ECO:0000313" key="2">
    <source>
        <dbReference type="EMBL" id="CAF9903075.1"/>
    </source>
</evidence>
<comment type="caution">
    <text evidence="2">The sequence shown here is derived from an EMBL/GenBank/DDBJ whole genome shotgun (WGS) entry which is preliminary data.</text>
</comment>
<reference evidence="2" key="1">
    <citation type="submission" date="2021-03" db="EMBL/GenBank/DDBJ databases">
        <authorList>
            <person name="Tagirdzhanova G."/>
        </authorList>
    </citation>
    <scope>NUCLEOTIDE SEQUENCE</scope>
</reference>